<feature type="domain" description="ABC transporter" evidence="4">
    <location>
        <begin position="6"/>
        <end position="246"/>
    </location>
</feature>
<evidence type="ECO:0000313" key="5">
    <source>
        <dbReference type="EMBL" id="OGY99529.1"/>
    </source>
</evidence>
<dbReference type="AlphaFoldDB" id="A0A1G2CFK7"/>
<comment type="caution">
    <text evidence="5">The sequence shown here is derived from an EMBL/GenBank/DDBJ whole genome shotgun (WGS) entry which is preliminary data.</text>
</comment>
<dbReference type="SMART" id="SM00382">
    <property type="entry name" value="AAA"/>
    <property type="match status" value="1"/>
</dbReference>
<dbReference type="InterPro" id="IPR027417">
    <property type="entry name" value="P-loop_NTPase"/>
</dbReference>
<evidence type="ECO:0000256" key="1">
    <source>
        <dbReference type="ARBA" id="ARBA00022448"/>
    </source>
</evidence>
<proteinExistence type="predicted"/>
<keyword evidence="2" id="KW-0547">Nucleotide-binding</keyword>
<name>A0A1G2CFK7_9BACT</name>
<dbReference type="CDD" id="cd03255">
    <property type="entry name" value="ABC_MJ0796_LolCDE_FtsE"/>
    <property type="match status" value="1"/>
</dbReference>
<gene>
    <name evidence="5" type="ORF">A2945_01575</name>
</gene>
<protein>
    <recommendedName>
        <fullName evidence="4">ABC transporter domain-containing protein</fullName>
    </recommendedName>
</protein>
<dbReference type="InterPro" id="IPR015854">
    <property type="entry name" value="ABC_transpr_LolD-like"/>
</dbReference>
<reference evidence="5 6" key="1">
    <citation type="journal article" date="2016" name="Nat. Commun.">
        <title>Thousands of microbial genomes shed light on interconnected biogeochemical processes in an aquifer system.</title>
        <authorList>
            <person name="Anantharaman K."/>
            <person name="Brown C.T."/>
            <person name="Hug L.A."/>
            <person name="Sharon I."/>
            <person name="Castelle C.J."/>
            <person name="Probst A.J."/>
            <person name="Thomas B.C."/>
            <person name="Singh A."/>
            <person name="Wilkins M.J."/>
            <person name="Karaoz U."/>
            <person name="Brodie E.L."/>
            <person name="Williams K.H."/>
            <person name="Hubbard S.S."/>
            <person name="Banfield J.F."/>
        </authorList>
    </citation>
    <scope>NUCLEOTIDE SEQUENCE [LARGE SCALE GENOMIC DNA]</scope>
</reference>
<dbReference type="PANTHER" id="PTHR24220:SF86">
    <property type="entry name" value="ABC TRANSPORTER ABCH.1"/>
    <property type="match status" value="1"/>
</dbReference>
<dbReference type="GO" id="GO:0005886">
    <property type="term" value="C:plasma membrane"/>
    <property type="evidence" value="ECO:0007669"/>
    <property type="project" value="TreeGrafter"/>
</dbReference>
<evidence type="ECO:0000259" key="4">
    <source>
        <dbReference type="PROSITE" id="PS50893"/>
    </source>
</evidence>
<dbReference type="GO" id="GO:0022857">
    <property type="term" value="F:transmembrane transporter activity"/>
    <property type="evidence" value="ECO:0007669"/>
    <property type="project" value="TreeGrafter"/>
</dbReference>
<dbReference type="PROSITE" id="PS00211">
    <property type="entry name" value="ABC_TRANSPORTER_1"/>
    <property type="match status" value="1"/>
</dbReference>
<dbReference type="Gene3D" id="3.40.50.300">
    <property type="entry name" value="P-loop containing nucleotide triphosphate hydrolases"/>
    <property type="match status" value="1"/>
</dbReference>
<dbReference type="Proteomes" id="UP000178880">
    <property type="component" value="Unassembled WGS sequence"/>
</dbReference>
<dbReference type="GO" id="GO:0005524">
    <property type="term" value="F:ATP binding"/>
    <property type="evidence" value="ECO:0007669"/>
    <property type="project" value="UniProtKB-KW"/>
</dbReference>
<evidence type="ECO:0000313" key="6">
    <source>
        <dbReference type="Proteomes" id="UP000178880"/>
    </source>
</evidence>
<dbReference type="PANTHER" id="PTHR24220">
    <property type="entry name" value="IMPORT ATP-BINDING PROTEIN"/>
    <property type="match status" value="1"/>
</dbReference>
<dbReference type="InterPro" id="IPR017911">
    <property type="entry name" value="MacB-like_ATP-bd"/>
</dbReference>
<keyword evidence="1" id="KW-0813">Transport</keyword>
<keyword evidence="3" id="KW-0067">ATP-binding</keyword>
<dbReference type="GO" id="GO:0016887">
    <property type="term" value="F:ATP hydrolysis activity"/>
    <property type="evidence" value="ECO:0007669"/>
    <property type="project" value="InterPro"/>
</dbReference>
<dbReference type="InterPro" id="IPR003593">
    <property type="entry name" value="AAA+_ATPase"/>
</dbReference>
<dbReference type="InterPro" id="IPR003439">
    <property type="entry name" value="ABC_transporter-like_ATP-bd"/>
</dbReference>
<dbReference type="EMBL" id="MHLA01000015">
    <property type="protein sequence ID" value="OGY99529.1"/>
    <property type="molecule type" value="Genomic_DNA"/>
</dbReference>
<dbReference type="InterPro" id="IPR017871">
    <property type="entry name" value="ABC_transporter-like_CS"/>
</dbReference>
<dbReference type="SUPFAM" id="SSF52540">
    <property type="entry name" value="P-loop containing nucleoside triphosphate hydrolases"/>
    <property type="match status" value="1"/>
</dbReference>
<dbReference type="STRING" id="1798650.A2945_01575"/>
<dbReference type="PROSITE" id="PS50893">
    <property type="entry name" value="ABC_TRANSPORTER_2"/>
    <property type="match status" value="1"/>
</dbReference>
<dbReference type="Pfam" id="PF00005">
    <property type="entry name" value="ABC_tran"/>
    <property type="match status" value="1"/>
</dbReference>
<sequence length="436" mass="49264">MPEPIIKVQDLRVVYNEGKSNEYAALRGESLDIYPEEYIILFGPSGCGKSTLLFSILGILQPTSGNLLVKDENVYQYNSEQMVKFQQNTIGIIYQSFNLIPSLTTLDNVSLPLIFAGVPAAERERRAMALLRRFGIEKQAHKISTNLSGGQMQRIAVARSLVNDPEILLADEPVGNLDSVSADEVMGALEEINTKDKKTVILVTHDAKFLPYAHRIYFLKDGGVEREVINPEKKQIKSVRPGTTILTEIEKLARIYPYVPMNQLTVKSIINNLTQDMGFERLEVLERFVELFTNGSITKEAFTRVLMGSFQDGGLEFSAERANEAARKVESVMNMAREVRQYRKRLQEKYTSPKQMERLHRIRDSVLRESGMHVGEVQMKLLDENVASRVAGFLSMEDFRDRLSAPHKDDAACFSSRDARTLSHHLEKVIAQGVHL</sequence>
<evidence type="ECO:0000256" key="3">
    <source>
        <dbReference type="ARBA" id="ARBA00022840"/>
    </source>
</evidence>
<evidence type="ECO:0000256" key="2">
    <source>
        <dbReference type="ARBA" id="ARBA00022741"/>
    </source>
</evidence>
<accession>A0A1G2CFK7</accession>
<organism evidence="5 6">
    <name type="scientific">Candidatus Liptonbacteria bacterium RIFCSPLOWO2_01_FULL_52_25</name>
    <dbReference type="NCBI Taxonomy" id="1798650"/>
    <lineage>
        <taxon>Bacteria</taxon>
        <taxon>Candidatus Liptoniibacteriota</taxon>
    </lineage>
</organism>